<evidence type="ECO:0000256" key="3">
    <source>
        <dbReference type="ARBA" id="ARBA00012438"/>
    </source>
</evidence>
<name>A0A9Q4B637_SALAG</name>
<dbReference type="InterPro" id="IPR050398">
    <property type="entry name" value="HssS/ArlS-like"/>
</dbReference>
<evidence type="ECO:0000256" key="2">
    <source>
        <dbReference type="ARBA" id="ARBA00004651"/>
    </source>
</evidence>
<accession>A0A9Q4B637</accession>
<dbReference type="Gene3D" id="1.10.287.130">
    <property type="match status" value="1"/>
</dbReference>
<dbReference type="SUPFAM" id="SSF47384">
    <property type="entry name" value="Homodimeric domain of signal transducing histidine kinase"/>
    <property type="match status" value="1"/>
</dbReference>
<evidence type="ECO:0000256" key="15">
    <source>
        <dbReference type="ARBA" id="ARBA00037219"/>
    </source>
</evidence>
<comment type="caution">
    <text evidence="20">The sequence shown here is derived from an EMBL/GenBank/DDBJ whole genome shotgun (WGS) entry which is preliminary data.</text>
</comment>
<dbReference type="CDD" id="cd00082">
    <property type="entry name" value="HisKA"/>
    <property type="match status" value="1"/>
</dbReference>
<dbReference type="InterPro" id="IPR036097">
    <property type="entry name" value="HisK_dim/P_sf"/>
</dbReference>
<dbReference type="InterPro" id="IPR003660">
    <property type="entry name" value="HAMP_dom"/>
</dbReference>
<dbReference type="RefSeq" id="WP_257823194.1">
    <property type="nucleotide sequence ID" value="NZ_JABXYM010000002.1"/>
</dbReference>
<feature type="domain" description="HAMP" evidence="19">
    <location>
        <begin position="156"/>
        <end position="208"/>
    </location>
</feature>
<dbReference type="Pfam" id="PF00512">
    <property type="entry name" value="HisKA"/>
    <property type="match status" value="1"/>
</dbReference>
<keyword evidence="13" id="KW-0843">Virulence</keyword>
<dbReference type="PROSITE" id="PS50885">
    <property type="entry name" value="HAMP"/>
    <property type="match status" value="1"/>
</dbReference>
<comment type="subcellular location">
    <subcellularLocation>
        <location evidence="2">Cell membrane</location>
        <topology evidence="2">Multi-pass membrane protein</topology>
    </subcellularLocation>
</comment>
<keyword evidence="7 17" id="KW-0812">Transmembrane</keyword>
<feature type="transmembrane region" description="Helical" evidence="17">
    <location>
        <begin position="139"/>
        <end position="159"/>
    </location>
</feature>
<comment type="function">
    <text evidence="15">Member of the two-component regulatory system HssS/HssR involved in intracellular heme homeostasis and tempering of staphylococcal virulence. HssS functions as a heme sensor histidine kinase which is autophosphorylated at a histidine residue and transfers its phosphate group to an aspartate residue of HssR. HssR/HssS activates the expression of hrtAB, an efflux pump, in response to extracellular heme, hemin, hemoglobin or blood.</text>
</comment>
<comment type="catalytic activity">
    <reaction evidence="1">
        <text>ATP + protein L-histidine = ADP + protein N-phospho-L-histidine.</text>
        <dbReference type="EC" id="2.7.13.3"/>
    </reaction>
</comment>
<evidence type="ECO:0000256" key="13">
    <source>
        <dbReference type="ARBA" id="ARBA00023026"/>
    </source>
</evidence>
<dbReference type="CDD" id="cd06225">
    <property type="entry name" value="HAMP"/>
    <property type="match status" value="1"/>
</dbReference>
<keyword evidence="8" id="KW-0547">Nucleotide-binding</keyword>
<evidence type="ECO:0000259" key="19">
    <source>
        <dbReference type="PROSITE" id="PS50885"/>
    </source>
</evidence>
<dbReference type="PANTHER" id="PTHR45528">
    <property type="entry name" value="SENSOR HISTIDINE KINASE CPXA"/>
    <property type="match status" value="1"/>
</dbReference>
<keyword evidence="6" id="KW-0808">Transferase</keyword>
<evidence type="ECO:0000256" key="6">
    <source>
        <dbReference type="ARBA" id="ARBA00022679"/>
    </source>
</evidence>
<feature type="domain" description="Histidine kinase" evidence="18">
    <location>
        <begin position="216"/>
        <end position="431"/>
    </location>
</feature>
<feature type="transmembrane region" description="Helical" evidence="17">
    <location>
        <begin position="12"/>
        <end position="33"/>
    </location>
</feature>
<dbReference type="CDD" id="cd00075">
    <property type="entry name" value="HATPase"/>
    <property type="match status" value="1"/>
</dbReference>
<dbReference type="SMART" id="SM00387">
    <property type="entry name" value="HATPase_c"/>
    <property type="match status" value="1"/>
</dbReference>
<dbReference type="GO" id="GO:0000155">
    <property type="term" value="F:phosphorelay sensor kinase activity"/>
    <property type="evidence" value="ECO:0007669"/>
    <property type="project" value="InterPro"/>
</dbReference>
<evidence type="ECO:0000313" key="21">
    <source>
        <dbReference type="Proteomes" id="UP001057753"/>
    </source>
</evidence>
<evidence type="ECO:0000259" key="18">
    <source>
        <dbReference type="PROSITE" id="PS50109"/>
    </source>
</evidence>
<keyword evidence="11 17" id="KW-1133">Transmembrane helix</keyword>
<dbReference type="Gene3D" id="6.10.340.10">
    <property type="match status" value="1"/>
</dbReference>
<keyword evidence="4" id="KW-1003">Cell membrane</keyword>
<evidence type="ECO:0000256" key="16">
    <source>
        <dbReference type="ARBA" id="ARBA00040841"/>
    </source>
</evidence>
<evidence type="ECO:0000256" key="14">
    <source>
        <dbReference type="ARBA" id="ARBA00023136"/>
    </source>
</evidence>
<evidence type="ECO:0000256" key="8">
    <source>
        <dbReference type="ARBA" id="ARBA00022741"/>
    </source>
</evidence>
<evidence type="ECO:0000256" key="4">
    <source>
        <dbReference type="ARBA" id="ARBA00022475"/>
    </source>
</evidence>
<gene>
    <name evidence="20" type="ORF">HXA33_20060</name>
</gene>
<evidence type="ECO:0000256" key="7">
    <source>
        <dbReference type="ARBA" id="ARBA00022692"/>
    </source>
</evidence>
<dbReference type="Pfam" id="PF02518">
    <property type="entry name" value="HATPase_c"/>
    <property type="match status" value="1"/>
</dbReference>
<dbReference type="Gene3D" id="3.30.565.10">
    <property type="entry name" value="Histidine kinase-like ATPase, C-terminal domain"/>
    <property type="match status" value="1"/>
</dbReference>
<keyword evidence="21" id="KW-1185">Reference proteome</keyword>
<evidence type="ECO:0000256" key="1">
    <source>
        <dbReference type="ARBA" id="ARBA00000085"/>
    </source>
</evidence>
<dbReference type="PANTHER" id="PTHR45528:SF11">
    <property type="entry name" value="HISTIDINE KINASE"/>
    <property type="match status" value="1"/>
</dbReference>
<keyword evidence="12" id="KW-0902">Two-component regulatory system</keyword>
<dbReference type="FunFam" id="1.10.287.130:FF:000001">
    <property type="entry name" value="Two-component sensor histidine kinase"/>
    <property type="match status" value="1"/>
</dbReference>
<dbReference type="InterPro" id="IPR005467">
    <property type="entry name" value="His_kinase_dom"/>
</dbReference>
<reference evidence="20" key="1">
    <citation type="submission" date="2020-06" db="EMBL/GenBank/DDBJ databases">
        <title>Insight into the genomes of haloalkaliphilic bacilli from Kenyan soda lakes.</title>
        <authorList>
            <person name="Mwirichia R."/>
            <person name="Villamizar G.C."/>
            <person name="Poehlein A."/>
            <person name="Mugweru J."/>
            <person name="Kipnyargis A."/>
            <person name="Kiplimo D."/>
            <person name="Orwa P."/>
            <person name="Daniel R."/>
        </authorList>
    </citation>
    <scope>NUCLEOTIDE SEQUENCE</scope>
    <source>
        <strain evidence="20">B1096_S55</strain>
    </source>
</reference>
<dbReference type="PROSITE" id="PS50109">
    <property type="entry name" value="HIS_KIN"/>
    <property type="match status" value="1"/>
</dbReference>
<dbReference type="EMBL" id="JABXYM010000002">
    <property type="protein sequence ID" value="MCR6098810.1"/>
    <property type="molecule type" value="Genomic_DNA"/>
</dbReference>
<evidence type="ECO:0000256" key="12">
    <source>
        <dbReference type="ARBA" id="ARBA00023012"/>
    </source>
</evidence>
<dbReference type="GO" id="GO:0005886">
    <property type="term" value="C:plasma membrane"/>
    <property type="evidence" value="ECO:0007669"/>
    <property type="project" value="UniProtKB-SubCell"/>
</dbReference>
<dbReference type="SMART" id="SM00304">
    <property type="entry name" value="HAMP"/>
    <property type="match status" value="1"/>
</dbReference>
<keyword evidence="5" id="KW-0597">Phosphoprotein</keyword>
<protein>
    <recommendedName>
        <fullName evidence="16">Heme sensor protein HssS</fullName>
        <ecNumber evidence="3">2.7.13.3</ecNumber>
    </recommendedName>
</protein>
<keyword evidence="14 17" id="KW-0472">Membrane</keyword>
<dbReference type="InterPro" id="IPR004358">
    <property type="entry name" value="Sig_transdc_His_kin-like_C"/>
</dbReference>
<dbReference type="FunFam" id="3.30.565.10:FF:000006">
    <property type="entry name" value="Sensor histidine kinase WalK"/>
    <property type="match status" value="1"/>
</dbReference>
<evidence type="ECO:0000313" key="20">
    <source>
        <dbReference type="EMBL" id="MCR6098810.1"/>
    </source>
</evidence>
<dbReference type="PRINTS" id="PR00344">
    <property type="entry name" value="BCTRLSENSOR"/>
</dbReference>
<evidence type="ECO:0000256" key="17">
    <source>
        <dbReference type="SAM" id="Phobius"/>
    </source>
</evidence>
<dbReference type="InterPro" id="IPR003661">
    <property type="entry name" value="HisK_dim/P_dom"/>
</dbReference>
<dbReference type="SMART" id="SM00388">
    <property type="entry name" value="HisKA"/>
    <property type="match status" value="1"/>
</dbReference>
<evidence type="ECO:0000256" key="9">
    <source>
        <dbReference type="ARBA" id="ARBA00022777"/>
    </source>
</evidence>
<evidence type="ECO:0000256" key="10">
    <source>
        <dbReference type="ARBA" id="ARBA00022840"/>
    </source>
</evidence>
<keyword evidence="10" id="KW-0067">ATP-binding</keyword>
<dbReference type="Proteomes" id="UP001057753">
    <property type="component" value="Unassembled WGS sequence"/>
</dbReference>
<evidence type="ECO:0000256" key="11">
    <source>
        <dbReference type="ARBA" id="ARBA00022989"/>
    </source>
</evidence>
<dbReference type="GO" id="GO:0005524">
    <property type="term" value="F:ATP binding"/>
    <property type="evidence" value="ECO:0007669"/>
    <property type="project" value="UniProtKB-KW"/>
</dbReference>
<dbReference type="SUPFAM" id="SSF158472">
    <property type="entry name" value="HAMP domain-like"/>
    <property type="match status" value="1"/>
</dbReference>
<keyword evidence="9" id="KW-0418">Kinase</keyword>
<dbReference type="EC" id="2.7.13.3" evidence="3"/>
<dbReference type="SUPFAM" id="SSF55874">
    <property type="entry name" value="ATPase domain of HSP90 chaperone/DNA topoisomerase II/histidine kinase"/>
    <property type="match status" value="1"/>
</dbReference>
<dbReference type="InterPro" id="IPR036890">
    <property type="entry name" value="HATPase_C_sf"/>
</dbReference>
<dbReference type="AlphaFoldDB" id="A0A9Q4B637"/>
<sequence>MFKTLYVRTVAIYLGIVMFSVAFSLLLTILLFFEKTGQDQKEIFEEKAELIMDFYEQMQPEDFQAFMNHLAQTSSLAIQLIDQETSHVQTFNLPKETQLSKLEKEISAYTIPWERNGTVYQMTLIEAYPEGNLLELMTLLSLIVLTSIVLVLIATRYLVRPVNAVTSVAKEISMGNFNVRLPTTRRDELGSLAVNINHMATELGQLEREREAFIANVSHEFQSPLTSIRGFSSMLLNDDMPTGDQQRALTIIQQESDRLSRLSDNLLKLTVLDSDKHVSQPIQYNVAEQIRRTVFTLEPQWTQKKLQVEMNAEKTLLDAEKDLMNQVWINLMSNAIKFTPPGGRISIHVSSSPHYIEVRFKDNGIPIPSKEFGRIFSRFHKVDRMRDRNINGSGLGLSIVKKIIERHRGKVYVYQESETEKSFVVLLPKTTTQDKSN</sequence>
<organism evidence="20 21">
    <name type="scientific">Salipaludibacillus agaradhaerens</name>
    <name type="common">Bacillus agaradhaerens</name>
    <dbReference type="NCBI Taxonomy" id="76935"/>
    <lineage>
        <taxon>Bacteria</taxon>
        <taxon>Bacillati</taxon>
        <taxon>Bacillota</taxon>
        <taxon>Bacilli</taxon>
        <taxon>Bacillales</taxon>
        <taxon>Bacillaceae</taxon>
    </lineage>
</organism>
<dbReference type="Pfam" id="PF00672">
    <property type="entry name" value="HAMP"/>
    <property type="match status" value="1"/>
</dbReference>
<proteinExistence type="predicted"/>
<evidence type="ECO:0000256" key="5">
    <source>
        <dbReference type="ARBA" id="ARBA00022553"/>
    </source>
</evidence>
<dbReference type="InterPro" id="IPR003594">
    <property type="entry name" value="HATPase_dom"/>
</dbReference>